<gene>
    <name evidence="1" type="ORF">L195_g032116</name>
</gene>
<comment type="caution">
    <text evidence="1">The sequence shown here is derived from an EMBL/GenBank/DDBJ whole genome shotgun (WGS) entry which is preliminary data.</text>
</comment>
<name>A0A2K3LCA5_TRIPR</name>
<dbReference type="Proteomes" id="UP000236291">
    <property type="component" value="Unassembled WGS sequence"/>
</dbReference>
<dbReference type="EMBL" id="ASHM01030215">
    <property type="protein sequence ID" value="PNX76171.1"/>
    <property type="molecule type" value="Genomic_DNA"/>
</dbReference>
<evidence type="ECO:0000313" key="1">
    <source>
        <dbReference type="EMBL" id="PNX76171.1"/>
    </source>
</evidence>
<sequence>MSNSIGGSSSSVFVAEKLPVCGCQILIVMTKAKTRIKEEYSEASDMKNVAVGCATTTCKIVVEILNDIELKNSRKRTL</sequence>
<reference evidence="1 2" key="1">
    <citation type="journal article" date="2014" name="Am. J. Bot.">
        <title>Genome assembly and annotation for red clover (Trifolium pratense; Fabaceae).</title>
        <authorList>
            <person name="Istvanek J."/>
            <person name="Jaros M."/>
            <person name="Krenek A."/>
            <person name="Repkova J."/>
        </authorList>
    </citation>
    <scope>NUCLEOTIDE SEQUENCE [LARGE SCALE GENOMIC DNA]</scope>
    <source>
        <strain evidence="2">cv. Tatra</strain>
        <tissue evidence="1">Young leaves</tissue>
    </source>
</reference>
<reference evidence="1 2" key="2">
    <citation type="journal article" date="2017" name="Front. Plant Sci.">
        <title>Gene Classification and Mining of Molecular Markers Useful in Red Clover (Trifolium pratense) Breeding.</title>
        <authorList>
            <person name="Istvanek J."/>
            <person name="Dluhosova J."/>
            <person name="Dluhos P."/>
            <person name="Patkova L."/>
            <person name="Nedelnik J."/>
            <person name="Repkova J."/>
        </authorList>
    </citation>
    <scope>NUCLEOTIDE SEQUENCE [LARGE SCALE GENOMIC DNA]</scope>
    <source>
        <strain evidence="2">cv. Tatra</strain>
        <tissue evidence="1">Young leaves</tissue>
    </source>
</reference>
<organism evidence="1 2">
    <name type="scientific">Trifolium pratense</name>
    <name type="common">Red clover</name>
    <dbReference type="NCBI Taxonomy" id="57577"/>
    <lineage>
        <taxon>Eukaryota</taxon>
        <taxon>Viridiplantae</taxon>
        <taxon>Streptophyta</taxon>
        <taxon>Embryophyta</taxon>
        <taxon>Tracheophyta</taxon>
        <taxon>Spermatophyta</taxon>
        <taxon>Magnoliopsida</taxon>
        <taxon>eudicotyledons</taxon>
        <taxon>Gunneridae</taxon>
        <taxon>Pentapetalae</taxon>
        <taxon>rosids</taxon>
        <taxon>fabids</taxon>
        <taxon>Fabales</taxon>
        <taxon>Fabaceae</taxon>
        <taxon>Papilionoideae</taxon>
        <taxon>50 kb inversion clade</taxon>
        <taxon>NPAAA clade</taxon>
        <taxon>Hologalegina</taxon>
        <taxon>IRL clade</taxon>
        <taxon>Trifolieae</taxon>
        <taxon>Trifolium</taxon>
    </lineage>
</organism>
<evidence type="ECO:0000313" key="2">
    <source>
        <dbReference type="Proteomes" id="UP000236291"/>
    </source>
</evidence>
<accession>A0A2K3LCA5</accession>
<protein>
    <submittedName>
        <fullName evidence="1">Uncharacterized protein</fullName>
    </submittedName>
</protein>
<proteinExistence type="predicted"/>
<dbReference type="AlphaFoldDB" id="A0A2K3LCA5"/>